<dbReference type="Gene3D" id="2.40.10.120">
    <property type="match status" value="1"/>
</dbReference>
<dbReference type="InterPro" id="IPR009003">
    <property type="entry name" value="Peptidase_S1_PA"/>
</dbReference>
<dbReference type="PANTHER" id="PTHR45980:SF9">
    <property type="entry name" value="PROTEASE DO-LIKE 10, MITOCHONDRIAL-RELATED"/>
    <property type="match status" value="1"/>
</dbReference>
<gene>
    <name evidence="1" type="ORF">LIER_43406</name>
</gene>
<proteinExistence type="predicted"/>
<dbReference type="SUPFAM" id="SSF50494">
    <property type="entry name" value="Trypsin-like serine proteases"/>
    <property type="match status" value="1"/>
</dbReference>
<comment type="caution">
    <text evidence="1">The sequence shown here is derived from an EMBL/GenBank/DDBJ whole genome shotgun (WGS) entry which is preliminary data.</text>
</comment>
<reference evidence="1 2" key="1">
    <citation type="submission" date="2024-01" db="EMBL/GenBank/DDBJ databases">
        <title>The complete chloroplast genome sequence of Lithospermum erythrorhizon: insights into the phylogenetic relationship among Boraginaceae species and the maternal lineages of purple gromwells.</title>
        <authorList>
            <person name="Okada T."/>
            <person name="Watanabe K."/>
        </authorList>
    </citation>
    <scope>NUCLEOTIDE SEQUENCE [LARGE SCALE GENOMIC DNA]</scope>
</reference>
<dbReference type="Proteomes" id="UP001454036">
    <property type="component" value="Unassembled WGS sequence"/>
</dbReference>
<dbReference type="EMBL" id="BAABME010034938">
    <property type="protein sequence ID" value="GAA0157531.1"/>
    <property type="molecule type" value="Genomic_DNA"/>
</dbReference>
<dbReference type="Pfam" id="PF13365">
    <property type="entry name" value="Trypsin_2"/>
    <property type="match status" value="1"/>
</dbReference>
<evidence type="ECO:0000313" key="1">
    <source>
        <dbReference type="EMBL" id="GAA0157531.1"/>
    </source>
</evidence>
<sequence length="192" mass="21173">MLTSYLGGFSILFLENGFLLGLSDGLWYWAVNKVIVEFSFVISGKRILTNAHVVAHSTYIQVSKISKGCVQIYTAKVQAMGHECDLAILVIDIEDFWLDMQPLEFGNIPFLQYVVSVGSAHLIGKIKVVVSRIESIVYAHSSIKLLAIQIDALVTPDNIGAPVFLGDSLVVIGICFQMSDKDIKNSRLVHDN</sequence>
<dbReference type="AlphaFoldDB" id="A0AAV3Q2S6"/>
<dbReference type="PANTHER" id="PTHR45980">
    <property type="match status" value="1"/>
</dbReference>
<name>A0AAV3Q2S6_LITER</name>
<evidence type="ECO:0000313" key="2">
    <source>
        <dbReference type="Proteomes" id="UP001454036"/>
    </source>
</evidence>
<accession>A0AAV3Q2S6</accession>
<protein>
    <submittedName>
        <fullName evidence="1">Uncharacterized protein</fullName>
    </submittedName>
</protein>
<dbReference type="GO" id="GO:0004252">
    <property type="term" value="F:serine-type endopeptidase activity"/>
    <property type="evidence" value="ECO:0007669"/>
    <property type="project" value="TreeGrafter"/>
</dbReference>
<keyword evidence="2" id="KW-1185">Reference proteome</keyword>
<organism evidence="1 2">
    <name type="scientific">Lithospermum erythrorhizon</name>
    <name type="common">Purple gromwell</name>
    <name type="synonym">Lithospermum officinale var. erythrorhizon</name>
    <dbReference type="NCBI Taxonomy" id="34254"/>
    <lineage>
        <taxon>Eukaryota</taxon>
        <taxon>Viridiplantae</taxon>
        <taxon>Streptophyta</taxon>
        <taxon>Embryophyta</taxon>
        <taxon>Tracheophyta</taxon>
        <taxon>Spermatophyta</taxon>
        <taxon>Magnoliopsida</taxon>
        <taxon>eudicotyledons</taxon>
        <taxon>Gunneridae</taxon>
        <taxon>Pentapetalae</taxon>
        <taxon>asterids</taxon>
        <taxon>lamiids</taxon>
        <taxon>Boraginales</taxon>
        <taxon>Boraginaceae</taxon>
        <taxon>Boraginoideae</taxon>
        <taxon>Lithospermeae</taxon>
        <taxon>Lithospermum</taxon>
    </lineage>
</organism>